<dbReference type="Proteomes" id="UP000242915">
    <property type="component" value="Unassembled WGS sequence"/>
</dbReference>
<dbReference type="AlphaFoldDB" id="A0A239JAY7"/>
<gene>
    <name evidence="1" type="ORF">SAMN05216255_4270</name>
</gene>
<sequence>MTIQIKLSLDLNANDIDALRTLVDHPEAVAAAAALHDPRLQARIIGVLAEIKSQLTEY</sequence>
<dbReference type="RefSeq" id="WP_176443235.1">
    <property type="nucleotide sequence ID" value="NZ_FZOG01000008.1"/>
</dbReference>
<evidence type="ECO:0000313" key="2">
    <source>
        <dbReference type="Proteomes" id="UP000242915"/>
    </source>
</evidence>
<proteinExistence type="predicted"/>
<accession>A0A239JAY7</accession>
<dbReference type="EMBL" id="FZOG01000008">
    <property type="protein sequence ID" value="SNT03176.1"/>
    <property type="molecule type" value="Genomic_DNA"/>
</dbReference>
<keyword evidence="2" id="KW-1185">Reference proteome</keyword>
<name>A0A239JAY7_9PSED</name>
<organism evidence="1 2">
    <name type="scientific">Pseudomonas segetis</name>
    <dbReference type="NCBI Taxonomy" id="298908"/>
    <lineage>
        <taxon>Bacteria</taxon>
        <taxon>Pseudomonadati</taxon>
        <taxon>Pseudomonadota</taxon>
        <taxon>Gammaproteobacteria</taxon>
        <taxon>Pseudomonadales</taxon>
        <taxon>Pseudomonadaceae</taxon>
        <taxon>Pseudomonas</taxon>
    </lineage>
</organism>
<protein>
    <submittedName>
        <fullName evidence="1">Uncharacterized protein</fullName>
    </submittedName>
</protein>
<evidence type="ECO:0000313" key="1">
    <source>
        <dbReference type="EMBL" id="SNT03176.1"/>
    </source>
</evidence>
<reference evidence="2" key="1">
    <citation type="submission" date="2017-06" db="EMBL/GenBank/DDBJ databases">
        <authorList>
            <person name="Varghese N."/>
            <person name="Submissions S."/>
        </authorList>
    </citation>
    <scope>NUCLEOTIDE SEQUENCE [LARGE SCALE GENOMIC DNA]</scope>
    <source>
        <strain evidence="2">CIP 108523</strain>
    </source>
</reference>